<accession>A0ABV8T0M5</accession>
<keyword evidence="2" id="KW-1185">Reference proteome</keyword>
<dbReference type="EC" id="2.1.1.64" evidence="1"/>
<dbReference type="EC" id="2.1.1.222" evidence="1"/>
<evidence type="ECO:0000313" key="1">
    <source>
        <dbReference type="EMBL" id="MFC4313384.1"/>
    </source>
</evidence>
<sequence length="305" mass="34367">MALPQTCPLCAATAEKQIVVTAHVYGDKSRQRAFFHCLACDVRYQHPGLTADEEARFYAAEFEGFMAGRAGVQGGWQKIEDHHRANEPTRLRRMKYIQPHLGARSKVLEVGCSSGFMLFPLIEAGHQCTGVEPSGAFSEYLRSRGVEVHSDMRQLPAEVRQANFDVVMHFFVLEHIADPQAFLESQLALLKPGGKLIFEIPNVADPLHTVYDIPAFERFYWSIAHPWYFSDASLRHVLDRVGRPYQVLLDQRYDLSNHMVWARDGRPGGMGRFTSQLGAELEESYKQGLVRAGKCDTLIGIITNS</sequence>
<dbReference type="GO" id="GO:0061542">
    <property type="term" value="F:3-demethylubiquinol 3-O-methyltransferase activity"/>
    <property type="evidence" value="ECO:0007669"/>
    <property type="project" value="UniProtKB-EC"/>
</dbReference>
<protein>
    <submittedName>
        <fullName evidence="1">Class I SAM-dependent methyltransferase</fullName>
        <ecNumber evidence="1">2.1.1.222</ecNumber>
        <ecNumber evidence="1">2.1.1.64</ecNumber>
    </submittedName>
</protein>
<dbReference type="Gene3D" id="3.40.50.150">
    <property type="entry name" value="Vaccinia Virus protein VP39"/>
    <property type="match status" value="1"/>
</dbReference>
<organism evidence="1 2">
    <name type="scientific">Steroidobacter flavus</name>
    <dbReference type="NCBI Taxonomy" id="1842136"/>
    <lineage>
        <taxon>Bacteria</taxon>
        <taxon>Pseudomonadati</taxon>
        <taxon>Pseudomonadota</taxon>
        <taxon>Gammaproteobacteria</taxon>
        <taxon>Steroidobacterales</taxon>
        <taxon>Steroidobacteraceae</taxon>
        <taxon>Steroidobacter</taxon>
    </lineage>
</organism>
<comment type="caution">
    <text evidence="1">The sequence shown here is derived from an EMBL/GenBank/DDBJ whole genome shotgun (WGS) entry which is preliminary data.</text>
</comment>
<proteinExistence type="predicted"/>
<name>A0ABV8T0M5_9GAMM</name>
<dbReference type="PANTHER" id="PTHR43861">
    <property type="entry name" value="TRANS-ACONITATE 2-METHYLTRANSFERASE-RELATED"/>
    <property type="match status" value="1"/>
</dbReference>
<reference evidence="2" key="1">
    <citation type="journal article" date="2019" name="Int. J. Syst. Evol. Microbiol.">
        <title>The Global Catalogue of Microorganisms (GCM) 10K type strain sequencing project: providing services to taxonomists for standard genome sequencing and annotation.</title>
        <authorList>
            <consortium name="The Broad Institute Genomics Platform"/>
            <consortium name="The Broad Institute Genome Sequencing Center for Infectious Disease"/>
            <person name="Wu L."/>
            <person name="Ma J."/>
        </authorList>
    </citation>
    <scope>NUCLEOTIDE SEQUENCE [LARGE SCALE GENOMIC DNA]</scope>
    <source>
        <strain evidence="2">CGMCC 1.10759</strain>
    </source>
</reference>
<dbReference type="RefSeq" id="WP_380603654.1">
    <property type="nucleotide sequence ID" value="NZ_JBHSDU010000015.1"/>
</dbReference>
<gene>
    <name evidence="1" type="ORF">ACFPN2_30185</name>
</gene>
<dbReference type="GO" id="GO:0032259">
    <property type="term" value="P:methylation"/>
    <property type="evidence" value="ECO:0007669"/>
    <property type="project" value="UniProtKB-KW"/>
</dbReference>
<dbReference type="Pfam" id="PF13489">
    <property type="entry name" value="Methyltransf_23"/>
    <property type="match status" value="1"/>
</dbReference>
<keyword evidence="1" id="KW-0808">Transferase</keyword>
<dbReference type="SUPFAM" id="SSF53335">
    <property type="entry name" value="S-adenosyl-L-methionine-dependent methyltransferases"/>
    <property type="match status" value="1"/>
</dbReference>
<evidence type="ECO:0000313" key="2">
    <source>
        <dbReference type="Proteomes" id="UP001595904"/>
    </source>
</evidence>
<dbReference type="CDD" id="cd02440">
    <property type="entry name" value="AdoMet_MTases"/>
    <property type="match status" value="1"/>
</dbReference>
<dbReference type="Proteomes" id="UP001595904">
    <property type="component" value="Unassembled WGS sequence"/>
</dbReference>
<dbReference type="EMBL" id="JBHSDU010000015">
    <property type="protein sequence ID" value="MFC4313384.1"/>
    <property type="molecule type" value="Genomic_DNA"/>
</dbReference>
<dbReference type="InterPro" id="IPR029063">
    <property type="entry name" value="SAM-dependent_MTases_sf"/>
</dbReference>
<keyword evidence="1" id="KW-0489">Methyltransferase</keyword>
<dbReference type="GO" id="GO:0102208">
    <property type="term" value="F:2-polyprenyl-6-hydroxyphenol methylase activity"/>
    <property type="evidence" value="ECO:0007669"/>
    <property type="project" value="UniProtKB-EC"/>
</dbReference>